<name>A0A5J4KTR3_9CHLR</name>
<organism evidence="2 3">
    <name type="scientific">Dictyobacter vulcani</name>
    <dbReference type="NCBI Taxonomy" id="2607529"/>
    <lineage>
        <taxon>Bacteria</taxon>
        <taxon>Bacillati</taxon>
        <taxon>Chloroflexota</taxon>
        <taxon>Ktedonobacteria</taxon>
        <taxon>Ktedonobacterales</taxon>
        <taxon>Dictyobacteraceae</taxon>
        <taxon>Dictyobacter</taxon>
    </lineage>
</organism>
<dbReference type="SUPFAM" id="SSF55781">
    <property type="entry name" value="GAF domain-like"/>
    <property type="match status" value="1"/>
</dbReference>
<evidence type="ECO:0000313" key="2">
    <source>
        <dbReference type="EMBL" id="GER90572.1"/>
    </source>
</evidence>
<dbReference type="AlphaFoldDB" id="A0A5J4KTR3"/>
<reference evidence="2 3" key="1">
    <citation type="submission" date="2019-10" db="EMBL/GenBank/DDBJ databases">
        <title>Dictyobacter vulcani sp. nov., within the class Ktedonobacteria, isolated from soil of volcanic Mt. Zao.</title>
        <authorList>
            <person name="Zheng Y."/>
            <person name="Wang C.M."/>
            <person name="Sakai Y."/>
            <person name="Abe K."/>
            <person name="Yokota A."/>
            <person name="Yabe S."/>
        </authorList>
    </citation>
    <scope>NUCLEOTIDE SEQUENCE [LARGE SCALE GENOMIC DNA]</scope>
    <source>
        <strain evidence="2 3">W12</strain>
    </source>
</reference>
<dbReference type="Gene3D" id="1.10.260.40">
    <property type="entry name" value="lambda repressor-like DNA-binding domains"/>
    <property type="match status" value="1"/>
</dbReference>
<dbReference type="InterPro" id="IPR029016">
    <property type="entry name" value="GAF-like_dom_sf"/>
</dbReference>
<dbReference type="InterPro" id="IPR001387">
    <property type="entry name" value="Cro/C1-type_HTH"/>
</dbReference>
<dbReference type="InterPro" id="IPR003018">
    <property type="entry name" value="GAF"/>
</dbReference>
<keyword evidence="3" id="KW-1185">Reference proteome</keyword>
<feature type="domain" description="HTH cro/C1-type" evidence="1">
    <location>
        <begin position="66"/>
        <end position="102"/>
    </location>
</feature>
<dbReference type="PROSITE" id="PS50943">
    <property type="entry name" value="HTH_CROC1"/>
    <property type="match status" value="1"/>
</dbReference>
<evidence type="ECO:0000259" key="1">
    <source>
        <dbReference type="PROSITE" id="PS50943"/>
    </source>
</evidence>
<dbReference type="Pfam" id="PF01590">
    <property type="entry name" value="GAF"/>
    <property type="match status" value="1"/>
</dbReference>
<dbReference type="CDD" id="cd00093">
    <property type="entry name" value="HTH_XRE"/>
    <property type="match status" value="1"/>
</dbReference>
<proteinExistence type="predicted"/>
<dbReference type="RefSeq" id="WP_151758294.1">
    <property type="nucleotide sequence ID" value="NZ_BKZW01000002.1"/>
</dbReference>
<protein>
    <recommendedName>
        <fullName evidence="1">HTH cro/C1-type domain-containing protein</fullName>
    </recommendedName>
</protein>
<dbReference type="Pfam" id="PF01381">
    <property type="entry name" value="HTH_3"/>
    <property type="match status" value="1"/>
</dbReference>
<dbReference type="Gene3D" id="3.30.450.40">
    <property type="match status" value="1"/>
</dbReference>
<comment type="caution">
    <text evidence="2">The sequence shown here is derived from an EMBL/GenBank/DDBJ whole genome shotgun (WGS) entry which is preliminary data.</text>
</comment>
<dbReference type="InterPro" id="IPR010982">
    <property type="entry name" value="Lambda_DNA-bd_dom_sf"/>
</dbReference>
<sequence>MKREDKSTSKVEKSTTIFEILSSNQSSDKQTRRKVQSGVAASPRQTWRDLLAQIIRDEEVKQQIIDALHISPVTLSRWITGKSEPRAQNLQQLLNTLPPQYQEQMALYLREENKLPTPPAGEDGQPSLTIPSEFYQQVFMAHATTSENLRFWSLCQLIIQQALGQLDPERRGMSIWVVCCMPPSGTHNKVRSLRESVGAGTSPWQSNLEQEAMFLGAESLVGNVVTSYRPAIVQDLDEDHSILSFSRVEHEKSIAIYPILYCGRIAGVFMVSSAETNFFLDPGRIELIPCYADLCALAFENKQFYTANQIALEVMPTYQDQKAYFVHFRQIMTETILDVVNSNNTVNNTQVDLLVWQKLEAALVGKKEDTLSS</sequence>
<gene>
    <name evidence="2" type="ORF">KDW_47340</name>
</gene>
<dbReference type="GO" id="GO:0003677">
    <property type="term" value="F:DNA binding"/>
    <property type="evidence" value="ECO:0007669"/>
    <property type="project" value="InterPro"/>
</dbReference>
<dbReference type="EMBL" id="BKZW01000002">
    <property type="protein sequence ID" value="GER90572.1"/>
    <property type="molecule type" value="Genomic_DNA"/>
</dbReference>
<evidence type="ECO:0000313" key="3">
    <source>
        <dbReference type="Proteomes" id="UP000326912"/>
    </source>
</evidence>
<dbReference type="Proteomes" id="UP000326912">
    <property type="component" value="Unassembled WGS sequence"/>
</dbReference>
<accession>A0A5J4KTR3</accession>